<dbReference type="AlphaFoldDB" id="A0A7M4DG04"/>
<evidence type="ECO:0000313" key="6">
    <source>
        <dbReference type="Proteomes" id="UP000419743"/>
    </source>
</evidence>
<feature type="domain" description="HTH lacI-type" evidence="4">
    <location>
        <begin position="9"/>
        <end position="63"/>
    </location>
</feature>
<dbReference type="Pfam" id="PF00356">
    <property type="entry name" value="LacI"/>
    <property type="match status" value="1"/>
</dbReference>
<dbReference type="SMART" id="SM00354">
    <property type="entry name" value="HTH_LACI"/>
    <property type="match status" value="1"/>
</dbReference>
<proteinExistence type="predicted"/>
<dbReference type="GO" id="GO:0003700">
    <property type="term" value="F:DNA-binding transcription factor activity"/>
    <property type="evidence" value="ECO:0007669"/>
    <property type="project" value="TreeGrafter"/>
</dbReference>
<keyword evidence="6" id="KW-1185">Reference proteome</keyword>
<evidence type="ECO:0000256" key="2">
    <source>
        <dbReference type="ARBA" id="ARBA00023125"/>
    </source>
</evidence>
<dbReference type="PANTHER" id="PTHR30146">
    <property type="entry name" value="LACI-RELATED TRANSCRIPTIONAL REPRESSOR"/>
    <property type="match status" value="1"/>
</dbReference>
<dbReference type="InterPro" id="IPR010982">
    <property type="entry name" value="Lambda_DNA-bd_dom_sf"/>
</dbReference>
<evidence type="ECO:0000256" key="1">
    <source>
        <dbReference type="ARBA" id="ARBA00023015"/>
    </source>
</evidence>
<dbReference type="RefSeq" id="WP_420271816.1">
    <property type="nucleotide sequence ID" value="NZ_CBCSBY010000004.1"/>
</dbReference>
<keyword evidence="3" id="KW-0804">Transcription</keyword>
<evidence type="ECO:0000313" key="5">
    <source>
        <dbReference type="EMBL" id="VZO35847.1"/>
    </source>
</evidence>
<dbReference type="Proteomes" id="UP000419743">
    <property type="component" value="Unassembled WGS sequence"/>
</dbReference>
<dbReference type="SUPFAM" id="SSF53822">
    <property type="entry name" value="Periplasmic binding protein-like I"/>
    <property type="match status" value="1"/>
</dbReference>
<evidence type="ECO:0000256" key="3">
    <source>
        <dbReference type="ARBA" id="ARBA00023163"/>
    </source>
</evidence>
<reference evidence="5 6" key="1">
    <citation type="submission" date="2019-11" db="EMBL/GenBank/DDBJ databases">
        <authorList>
            <person name="Criscuolo A."/>
        </authorList>
    </citation>
    <scope>NUCLEOTIDE SEQUENCE [LARGE SCALE GENOMIC DNA]</scope>
    <source>
        <strain evidence="5">CIP111667</strain>
    </source>
</reference>
<accession>A0A7M4DG04</accession>
<dbReference type="InterPro" id="IPR046335">
    <property type="entry name" value="LacI/GalR-like_sensor"/>
</dbReference>
<keyword evidence="1" id="KW-0805">Transcription regulation</keyword>
<gene>
    <name evidence="5" type="primary">lacI_1</name>
    <name evidence="5" type="ORF">HALOF300_01049</name>
</gene>
<dbReference type="PROSITE" id="PS00356">
    <property type="entry name" value="HTH_LACI_1"/>
    <property type="match status" value="1"/>
</dbReference>
<dbReference type="InterPro" id="IPR000843">
    <property type="entry name" value="HTH_LacI"/>
</dbReference>
<dbReference type="PROSITE" id="PS50932">
    <property type="entry name" value="HTH_LACI_2"/>
    <property type="match status" value="1"/>
</dbReference>
<dbReference type="EMBL" id="CACRYJ010000016">
    <property type="protein sequence ID" value="VZO35847.1"/>
    <property type="molecule type" value="Genomic_DNA"/>
</dbReference>
<dbReference type="SUPFAM" id="SSF47413">
    <property type="entry name" value="lambda repressor-like DNA-binding domains"/>
    <property type="match status" value="1"/>
</dbReference>
<dbReference type="GO" id="GO:0000976">
    <property type="term" value="F:transcription cis-regulatory region binding"/>
    <property type="evidence" value="ECO:0007669"/>
    <property type="project" value="TreeGrafter"/>
</dbReference>
<dbReference type="Gene3D" id="3.40.50.2300">
    <property type="match status" value="2"/>
</dbReference>
<name>A0A7M4DG04_9MICO</name>
<comment type="caution">
    <text evidence="5">The sequence shown here is derived from an EMBL/GenBank/DDBJ whole genome shotgun (WGS) entry which is preliminary data.</text>
</comment>
<dbReference type="CDD" id="cd01574">
    <property type="entry name" value="PBP1_LacI"/>
    <property type="match status" value="1"/>
</dbReference>
<protein>
    <submittedName>
        <fullName evidence="5">Lactose operon repressor</fullName>
    </submittedName>
</protein>
<dbReference type="InterPro" id="IPR028082">
    <property type="entry name" value="Peripla_BP_I"/>
</dbReference>
<keyword evidence="2" id="KW-0238">DNA-binding</keyword>
<dbReference type="CDD" id="cd01392">
    <property type="entry name" value="HTH_LacI"/>
    <property type="match status" value="1"/>
</dbReference>
<evidence type="ECO:0000259" key="4">
    <source>
        <dbReference type="PROSITE" id="PS50932"/>
    </source>
</evidence>
<dbReference type="Gene3D" id="1.10.260.40">
    <property type="entry name" value="lambda repressor-like DNA-binding domains"/>
    <property type="match status" value="1"/>
</dbReference>
<sequence>MVASRRTRPGMNDVARVAGVSHQTVSRVLNDHPNVRDSTRERVLAAIAELGYRRNSAARALVTHRSGIIGIITSGSVHSGPASTLAVLERTARAAGYFVTVAAAPHPTPELMQEIFGSFMDQSVEGVVVIAQGDEVAGAARAAFAEVPLLMISSLTPEPDDPPLVSVDQEAGARLVARYLLDQGHRDVVHLAGPEDWFDARARVRGWHAELSEADVTPRPDLTGDWSAGSGYGAGQALLEDLPTAVFAANDQMALGVLRAFAEAGVDVPGKVSVVGFDDIVGADNFFPPLTTVRQDFEALGRLAIDALVAAIGGEAAARELVAPVLVERTSSGQPRP</sequence>
<organism evidence="5 6">
    <name type="scientific">Occultella aeris</name>
    <dbReference type="NCBI Taxonomy" id="2761496"/>
    <lineage>
        <taxon>Bacteria</taxon>
        <taxon>Bacillati</taxon>
        <taxon>Actinomycetota</taxon>
        <taxon>Actinomycetes</taxon>
        <taxon>Micrococcales</taxon>
        <taxon>Ruaniaceae</taxon>
        <taxon>Occultella</taxon>
    </lineage>
</organism>
<dbReference type="PANTHER" id="PTHR30146:SF109">
    <property type="entry name" value="HTH-TYPE TRANSCRIPTIONAL REGULATOR GALS"/>
    <property type="match status" value="1"/>
</dbReference>
<dbReference type="Pfam" id="PF13377">
    <property type="entry name" value="Peripla_BP_3"/>
    <property type="match status" value="1"/>
</dbReference>